<dbReference type="STRING" id="316274.Haur_4492"/>
<organism evidence="3 4">
    <name type="scientific">Herpetosiphon aurantiacus (strain ATCC 23779 / DSM 785 / 114-95)</name>
    <dbReference type="NCBI Taxonomy" id="316274"/>
    <lineage>
        <taxon>Bacteria</taxon>
        <taxon>Bacillati</taxon>
        <taxon>Chloroflexota</taxon>
        <taxon>Chloroflexia</taxon>
        <taxon>Herpetosiphonales</taxon>
        <taxon>Herpetosiphonaceae</taxon>
        <taxon>Herpetosiphon</taxon>
    </lineage>
</organism>
<dbReference type="PANTHER" id="PTHR12526:SF638">
    <property type="entry name" value="SPORE COAT PROTEIN SA"/>
    <property type="match status" value="1"/>
</dbReference>
<dbReference type="Pfam" id="PF00534">
    <property type="entry name" value="Glycos_transf_1"/>
    <property type="match status" value="1"/>
</dbReference>
<evidence type="ECO:0000313" key="3">
    <source>
        <dbReference type="EMBL" id="ABX07124.1"/>
    </source>
</evidence>
<protein>
    <submittedName>
        <fullName evidence="3">Glycosyl transferase group 1</fullName>
    </submittedName>
</protein>
<dbReference type="SUPFAM" id="SSF53756">
    <property type="entry name" value="UDP-Glycosyltransferase/glycogen phosphorylase"/>
    <property type="match status" value="1"/>
</dbReference>
<evidence type="ECO:0000313" key="4">
    <source>
        <dbReference type="Proteomes" id="UP000000787"/>
    </source>
</evidence>
<dbReference type="InterPro" id="IPR001296">
    <property type="entry name" value="Glyco_trans_1"/>
</dbReference>
<keyword evidence="4" id="KW-1185">Reference proteome</keyword>
<dbReference type="AlphaFoldDB" id="A9AZS0"/>
<dbReference type="CAZy" id="GT4">
    <property type="family name" value="Glycosyltransferase Family 4"/>
</dbReference>
<evidence type="ECO:0000259" key="1">
    <source>
        <dbReference type="Pfam" id="PF00534"/>
    </source>
</evidence>
<dbReference type="PANTHER" id="PTHR12526">
    <property type="entry name" value="GLYCOSYLTRANSFERASE"/>
    <property type="match status" value="1"/>
</dbReference>
<feature type="domain" description="Glycosyltransferase subfamily 4-like N-terminal" evidence="2">
    <location>
        <begin position="16"/>
        <end position="152"/>
    </location>
</feature>
<dbReference type="GO" id="GO:0016757">
    <property type="term" value="F:glycosyltransferase activity"/>
    <property type="evidence" value="ECO:0007669"/>
    <property type="project" value="InterPro"/>
</dbReference>
<accession>A9AZS0</accession>
<dbReference type="Gene3D" id="3.40.50.2000">
    <property type="entry name" value="Glycogen Phosphorylase B"/>
    <property type="match status" value="2"/>
</dbReference>
<feature type="domain" description="Glycosyl transferase family 1" evidence="1">
    <location>
        <begin position="189"/>
        <end position="364"/>
    </location>
</feature>
<dbReference type="Proteomes" id="UP000000787">
    <property type="component" value="Chromosome"/>
</dbReference>
<keyword evidence="3" id="KW-0808">Transferase</keyword>
<dbReference type="BioCyc" id="HAUR316274:GHYA-4547-MONOMER"/>
<gene>
    <name evidence="3" type="ordered locus">Haur_4492</name>
</gene>
<dbReference type="eggNOG" id="COG0438">
    <property type="taxonomic scope" value="Bacteria"/>
</dbReference>
<dbReference type="Pfam" id="PF13579">
    <property type="entry name" value="Glyco_trans_4_4"/>
    <property type="match status" value="1"/>
</dbReference>
<reference evidence="3 4" key="1">
    <citation type="journal article" date="2011" name="Stand. Genomic Sci.">
        <title>Complete genome sequence of the filamentous gliding predatory bacterium Herpetosiphon aurantiacus type strain (114-95(T)).</title>
        <authorList>
            <person name="Kiss H."/>
            <person name="Nett M."/>
            <person name="Domin N."/>
            <person name="Martin K."/>
            <person name="Maresca J.A."/>
            <person name="Copeland A."/>
            <person name="Lapidus A."/>
            <person name="Lucas S."/>
            <person name="Berry K.W."/>
            <person name="Glavina Del Rio T."/>
            <person name="Dalin E."/>
            <person name="Tice H."/>
            <person name="Pitluck S."/>
            <person name="Richardson P."/>
            <person name="Bruce D."/>
            <person name="Goodwin L."/>
            <person name="Han C."/>
            <person name="Detter J.C."/>
            <person name="Schmutz J."/>
            <person name="Brettin T."/>
            <person name="Land M."/>
            <person name="Hauser L."/>
            <person name="Kyrpides N.C."/>
            <person name="Ivanova N."/>
            <person name="Goker M."/>
            <person name="Woyke T."/>
            <person name="Klenk H.P."/>
            <person name="Bryant D.A."/>
        </authorList>
    </citation>
    <scope>NUCLEOTIDE SEQUENCE [LARGE SCALE GENOMIC DNA]</scope>
    <source>
        <strain evidence="4">ATCC 23779 / DSM 785 / 114-95</strain>
    </source>
</reference>
<sequence length="399" mass="43873">MMRILLLTAEYLPQPGGVGDYTAKLAEALTALDCQVCVLTAGEGAEQSEPWLVWRRVRGWGRKLHQDVRNAAKQFEADIVHIQYQTGAYEMKPAVNLLPAALSVPSVVTLHDLRMPYLAPKVAPLRRYVTRLLIENAHAVVVTNAEDESRLAGDAPSSNPDIYTLTQPLEPPAHLIPIGANIEVAPLADRQQLRQQLGANSETLLLGYFGLLNSTKGVHTIVESLQYLPATTRLVIIGGGTGTPEDETYAEQLRATISRLGLDQRIHWTGYLSASEVSRTMQALDCAALPFSDGASYRRGSLLAMLAHGVPTITTPPHVPIDPSLRHERDVLLVEPDDAINLALAVEQIAANPELRQQLSQAGQRIACSFRWETIAQLHTTLYQQLLDAQQNKQEQIDF</sequence>
<name>A9AZS0_HERA2</name>
<dbReference type="EMBL" id="CP000875">
    <property type="protein sequence ID" value="ABX07124.1"/>
    <property type="molecule type" value="Genomic_DNA"/>
</dbReference>
<dbReference type="KEGG" id="hau:Haur_4492"/>
<dbReference type="InterPro" id="IPR028098">
    <property type="entry name" value="Glyco_trans_4-like_N"/>
</dbReference>
<evidence type="ECO:0000259" key="2">
    <source>
        <dbReference type="Pfam" id="PF13579"/>
    </source>
</evidence>
<proteinExistence type="predicted"/>
<dbReference type="HOGENOM" id="CLU_009583_41_0_0"/>
<dbReference type="InParanoid" id="A9AZS0"/>